<proteinExistence type="predicted"/>
<gene>
    <name evidence="1" type="ORF">TCIL3000_11_11140</name>
</gene>
<dbReference type="EMBL" id="HE575324">
    <property type="protein sequence ID" value="CCC95629.1"/>
    <property type="molecule type" value="Genomic_DNA"/>
</dbReference>
<dbReference type="VEuPathDB" id="TriTrypDB:TcIL3000.11.11140"/>
<reference evidence="1" key="1">
    <citation type="journal article" date="2012" name="Proc. Natl. Acad. Sci. U.S.A.">
        <title>Antigenic diversity is generated by distinct evolutionary mechanisms in African trypanosome species.</title>
        <authorList>
            <person name="Jackson A.P."/>
            <person name="Berry A."/>
            <person name="Aslett M."/>
            <person name="Allison H.C."/>
            <person name="Burton P."/>
            <person name="Vavrova-Anderson J."/>
            <person name="Brown R."/>
            <person name="Browne H."/>
            <person name="Corton N."/>
            <person name="Hauser H."/>
            <person name="Gamble J."/>
            <person name="Gilderthorp R."/>
            <person name="Marcello L."/>
            <person name="McQuillan J."/>
            <person name="Otto T.D."/>
            <person name="Quail M.A."/>
            <person name="Sanders M.J."/>
            <person name="van Tonder A."/>
            <person name="Ginger M.L."/>
            <person name="Field M.C."/>
            <person name="Barry J.D."/>
            <person name="Hertz-Fowler C."/>
            <person name="Berriman M."/>
        </authorList>
    </citation>
    <scope>NUCLEOTIDE SEQUENCE</scope>
    <source>
        <strain evidence="1">IL3000</strain>
    </source>
</reference>
<accession>G0V1V8</accession>
<name>G0V1V8_TRYCI</name>
<organism evidence="1">
    <name type="scientific">Trypanosoma congolense (strain IL3000)</name>
    <dbReference type="NCBI Taxonomy" id="1068625"/>
    <lineage>
        <taxon>Eukaryota</taxon>
        <taxon>Discoba</taxon>
        <taxon>Euglenozoa</taxon>
        <taxon>Kinetoplastea</taxon>
        <taxon>Metakinetoplastina</taxon>
        <taxon>Trypanosomatida</taxon>
        <taxon>Trypanosomatidae</taxon>
        <taxon>Trypanosoma</taxon>
        <taxon>Nannomonas</taxon>
    </lineage>
</organism>
<protein>
    <submittedName>
        <fullName evidence="1">Uncharacterized protein TCIL3000_11_11140</fullName>
    </submittedName>
</protein>
<sequence>MDGAMNNSKAATSYIDMAECISTFDECTSSASLIGWSPHNVLHVATHFAVFLHTNNLLTSDAVIRPNVQRNVRNFSNTCVSGAKWALNLAPHLLYPATCRFCVRTTRDLIVYHVARYGDGRVRVRGGLRFVPCSAEAMGRVDDTLTTDITGAKRGKRASRITSKISKGCEREKPNDCGECSTIDPTGECIVSYEWFPGDLLVVVTVGGVYLLNMPDDIGGMEEKPMGQEEGQTPFPRAAYSFDNKSSTSMQPTCAARVEGSDAVNMRLLVASPLFLRLFGVSSTEVELLYCVEVPMLNGIPSSLCCFCERPEEPALHVFVSSPLLILRGTIVPCDVAMKPSARTGPSAEAISREVRVKRGAEWMLVDMWGPDGVLGDDVSVARFIIVSLSSFAFSESELISPRGVTGGAPFIILGLCRRRLVGFFGSSCTKLIQCEHTDPFNPLSPEAGELAGLAIHPSCSLGVVAFKPSTRKCSPFQLFPVPVQKEGGFMERMLQYQGYKTFLSPSDEQEANRCKEMFDTNPPRLLSVLNDLYGRQTCASYFLWERLLPQNCLMPEVNATRSMQHSMLSRLVSTTYYKTLGNKPHALDVFYKLHKSYLALRQEFGIELFLRFPQKCALWRQTLLRMHRLYGDQNCITLELLVANAVQILSEAISYGGFRMEDEASFLELCEGVSATMAVNAALQFAKLYSTLMEKENVLMYTPQFRKSLSEFIAVFEAEWKSVAHRTALEMVEPMRCDSHGGEQGQNSDGNGKQCDSFCFPCSICNEATRNTVNIKLFAKSQEDSVPNGNVVIGCSKGHHITVFSCTTFEVVNFFSQDHVVSLCLSCGLYDYARGPLCTVCEGLMM</sequence>
<evidence type="ECO:0000313" key="1">
    <source>
        <dbReference type="EMBL" id="CCC95629.1"/>
    </source>
</evidence>
<dbReference type="AlphaFoldDB" id="G0V1V8"/>